<evidence type="ECO:0000259" key="2">
    <source>
        <dbReference type="PROSITE" id="PS51464"/>
    </source>
</evidence>
<dbReference type="NCBIfam" id="NF003915">
    <property type="entry name" value="PRK05441.1"/>
    <property type="match status" value="1"/>
</dbReference>
<dbReference type="GO" id="GO:0019899">
    <property type="term" value="F:enzyme binding"/>
    <property type="evidence" value="ECO:0007669"/>
    <property type="project" value="TreeGrafter"/>
</dbReference>
<dbReference type="GO" id="GO:0009750">
    <property type="term" value="P:response to fructose"/>
    <property type="evidence" value="ECO:0007669"/>
    <property type="project" value="TreeGrafter"/>
</dbReference>
<dbReference type="GO" id="GO:1901135">
    <property type="term" value="P:carbohydrate derivative metabolic process"/>
    <property type="evidence" value="ECO:0007669"/>
    <property type="project" value="InterPro"/>
</dbReference>
<reference evidence="3 4" key="1">
    <citation type="submission" date="2016-03" db="EMBL/GenBank/DDBJ databases">
        <title>Comparative genomics of Pseudogymnoascus destructans, the fungus causing white-nose syndrome of bats.</title>
        <authorList>
            <person name="Palmer J.M."/>
            <person name="Drees K.P."/>
            <person name="Foster J.T."/>
            <person name="Lindner D.L."/>
        </authorList>
    </citation>
    <scope>NUCLEOTIDE SEQUENCE [LARGE SCALE GENOMIC DNA]</scope>
    <source>
        <strain evidence="3 4">UAMH 10579</strain>
    </source>
</reference>
<dbReference type="AlphaFoldDB" id="A0A1B8G9C9"/>
<dbReference type="GO" id="GO:0042593">
    <property type="term" value="P:glucose homeostasis"/>
    <property type="evidence" value="ECO:0007669"/>
    <property type="project" value="TreeGrafter"/>
</dbReference>
<dbReference type="STRING" id="342668.A0A1B8G9C9"/>
<keyword evidence="4" id="KW-1185">Reference proteome</keyword>
<sequence>MPVSRATVQKCLPVIAQAIDDLEPKARRGGRIVYVGAGTSRRLGVLDASEIPPTFSASSEQFVALIAGGDVALRHAQEAAEDDVEAGREDLKALNLNLDLDSLIGIAASGRTTYVLSCLAFAKSLGCITIGVACCNPSAMSSSGSVDFMISAVTGPEVVTGSTRMKAGTATKLVLNMLKSGGVGDSGNRWGVLVSEAVAVAVAMAVEDIALTPMALMHASS</sequence>
<dbReference type="OrthoDB" id="311172at2759"/>
<proteinExistence type="predicted"/>
<dbReference type="PANTHER" id="PTHR10088:SF4">
    <property type="entry name" value="GLUCOKINASE REGULATORY PROTEIN"/>
    <property type="match status" value="1"/>
</dbReference>
<dbReference type="PROSITE" id="PS51464">
    <property type="entry name" value="SIS"/>
    <property type="match status" value="1"/>
</dbReference>
<feature type="domain" description="SIS" evidence="2">
    <location>
        <begin position="22"/>
        <end position="188"/>
    </location>
</feature>
<dbReference type="GO" id="GO:0070095">
    <property type="term" value="F:fructose-6-phosphate binding"/>
    <property type="evidence" value="ECO:0007669"/>
    <property type="project" value="TreeGrafter"/>
</dbReference>
<dbReference type="Pfam" id="PF22645">
    <property type="entry name" value="GKRP_SIS_N"/>
    <property type="match status" value="1"/>
</dbReference>
<reference evidence="4" key="2">
    <citation type="journal article" date="2018" name="Nat. Commun.">
        <title>Extreme sensitivity to ultraviolet light in the fungal pathogen causing white-nose syndrome of bats.</title>
        <authorList>
            <person name="Palmer J.M."/>
            <person name="Drees K.P."/>
            <person name="Foster J.T."/>
            <person name="Lindner D.L."/>
        </authorList>
    </citation>
    <scope>NUCLEOTIDE SEQUENCE [LARGE SCALE GENOMIC DNA]</scope>
    <source>
        <strain evidence="4">UAMH 10579</strain>
    </source>
</reference>
<dbReference type="PANTHER" id="PTHR10088">
    <property type="entry name" value="GLUCOKINASE REGULATORY PROTEIN"/>
    <property type="match status" value="1"/>
</dbReference>
<dbReference type="Gene3D" id="3.40.50.10490">
    <property type="entry name" value="Glucose-6-phosphate isomerase like protein, domain 1"/>
    <property type="match status" value="1"/>
</dbReference>
<organism evidence="3 4">
    <name type="scientific">Pseudogymnoascus verrucosus</name>
    <dbReference type="NCBI Taxonomy" id="342668"/>
    <lineage>
        <taxon>Eukaryota</taxon>
        <taxon>Fungi</taxon>
        <taxon>Dikarya</taxon>
        <taxon>Ascomycota</taxon>
        <taxon>Pezizomycotina</taxon>
        <taxon>Leotiomycetes</taxon>
        <taxon>Thelebolales</taxon>
        <taxon>Thelebolaceae</taxon>
        <taxon>Pseudogymnoascus</taxon>
    </lineage>
</organism>
<dbReference type="PROSITE" id="PS01272">
    <property type="entry name" value="GCKR"/>
    <property type="match status" value="1"/>
</dbReference>
<dbReference type="InterPro" id="IPR001347">
    <property type="entry name" value="SIS_dom"/>
</dbReference>
<dbReference type="InterPro" id="IPR040190">
    <property type="entry name" value="MURQ/GCKR"/>
</dbReference>
<name>A0A1B8G9C9_9PEZI</name>
<gene>
    <name evidence="3" type="ORF">VE01_09600</name>
</gene>
<keyword evidence="1" id="KW-0119">Carbohydrate metabolism</keyword>
<dbReference type="GO" id="GO:0004857">
    <property type="term" value="F:enzyme inhibitor activity"/>
    <property type="evidence" value="ECO:0007669"/>
    <property type="project" value="TreeGrafter"/>
</dbReference>
<dbReference type="GO" id="GO:0005829">
    <property type="term" value="C:cytosol"/>
    <property type="evidence" value="ECO:0007669"/>
    <property type="project" value="TreeGrafter"/>
</dbReference>
<evidence type="ECO:0000313" key="3">
    <source>
        <dbReference type="EMBL" id="OBT92439.1"/>
    </source>
</evidence>
<dbReference type="GO" id="GO:0030246">
    <property type="term" value="F:carbohydrate binding"/>
    <property type="evidence" value="ECO:0007669"/>
    <property type="project" value="TreeGrafter"/>
</dbReference>
<dbReference type="Proteomes" id="UP000091956">
    <property type="component" value="Unassembled WGS sequence"/>
</dbReference>
<dbReference type="GeneID" id="28842986"/>
<dbReference type="InterPro" id="IPR046348">
    <property type="entry name" value="SIS_dom_sf"/>
</dbReference>
<dbReference type="GO" id="GO:0005654">
    <property type="term" value="C:nucleoplasm"/>
    <property type="evidence" value="ECO:0007669"/>
    <property type="project" value="TreeGrafter"/>
</dbReference>
<protein>
    <recommendedName>
        <fullName evidence="2">SIS domain-containing protein</fullName>
    </recommendedName>
</protein>
<evidence type="ECO:0000256" key="1">
    <source>
        <dbReference type="ARBA" id="ARBA00023277"/>
    </source>
</evidence>
<dbReference type="EMBL" id="KV460267">
    <property type="protein sequence ID" value="OBT92439.1"/>
    <property type="molecule type" value="Genomic_DNA"/>
</dbReference>
<dbReference type="RefSeq" id="XP_018126172.1">
    <property type="nucleotide sequence ID" value="XM_018279013.1"/>
</dbReference>
<evidence type="ECO:0000313" key="4">
    <source>
        <dbReference type="Proteomes" id="UP000091956"/>
    </source>
</evidence>
<dbReference type="InterPro" id="IPR005486">
    <property type="entry name" value="Glucokinase_regulatory_CS"/>
</dbReference>
<dbReference type="SUPFAM" id="SSF53697">
    <property type="entry name" value="SIS domain"/>
    <property type="match status" value="1"/>
</dbReference>
<accession>A0A1B8G9C9</accession>